<sequence>MDISLDRRACVSRNASQEIRKCSDTPLTRMLCEQHGQQAKSLNIPGLYTACPTGDSEVPYNEPDSTRTQIAQVALQRSSLWVNRPAAVLSSTYAMTPWGKILLWTLAILGCIDNFNAAEAILGSKGNDDSPALVQAHMTSWDDKFRSPRLAEDDERKSLPKGEGKKKAKRPHSRKLFSSWRRRGKGNAKDTSQENLLPPTDDESEAIVDASSSEATETPLEEPKKKRSLLKPLKFKGSKRQDSLKRTTGLGVAFDARGLTEINDIKREVLGNFATSLSEQAEVFEAIEAATADGELCLKAVADADQRTAGHFPQELQSVRQGLLIYTACERLLDELKQINGTEPNNILDGILSLPTPGSNVKVLDDFLQASEPVFSVQSVDGQSTTLEGIEKTVDASKLILAPNPVEVGFVDTTLNGSWHTLHDADPELFVRFLDFATQNGYRESLDTGRKTGNFGGLIHSLKTTSSDCTSSALSAWLPGPERRQLDDAAQSPSGPLIGKVHGRVAPHGPAYSPSAHTFSHVMRSVCSMENPKKGQAGLLPRGSLSNCNTECLLKAALRKDWADKATEKRRKAYRLRPRDTRIGDALRMASYYSSDELVELDQKIAAAWLVGKLLLAASRGRPNSVSASVSPEVEAGAGPSIRAPPETEGAETGSSANSQGDVDASLSSETKSASLLEDTRKRSHRNHGQNIIPNAVHDFVVGGNVNVNAINLIATANVCRALLDTDLTNPMLFASSVITNVRGYVNDSGAGMESAGKQRKLAKGSDVFAAVYKWLLCGFGGELLAPVFAPYASVAMQIGTFLRVELEESEAFPWEKIVQTMGDGVFSASTYASALKHLQKKTASFLEMFTPCVAEVEEALDLLMPSDTDTKSPTFAKRLKRTLKRTKGKRQRVNGDMCEISADVQQLARLLVTWWVLGPSPSESKNNMTQSPQSTASTFKGARLVFAFLIFNNGHDQAKIAMELVTAGCKANKFQVPSGWALASKKERFETREVSFKDISKEINASLMYLNSSLGSRDISDWLLPMMAAQALADLCAKHPVVHLGDLVSSEAGSMILMGQQCIKLQDEGIRLISKVLGKRSKTPDEGYTYVLFQFLKGINAWNAPKGSAGLSQAFGKYASSSEEADKQAVLDQWNGSFPTVECPWKKNERAQNAMIGKGTSYQKPAPLPVKATPEATEFHCPAHAPIRIQDLAEVPQPAMTQFCTGDSAQCLASDYDSEMQRQL</sequence>
<organism evidence="2 3">
    <name type="scientific">Eimeria maxima</name>
    <name type="common">Coccidian parasite</name>
    <dbReference type="NCBI Taxonomy" id="5804"/>
    <lineage>
        <taxon>Eukaryota</taxon>
        <taxon>Sar</taxon>
        <taxon>Alveolata</taxon>
        <taxon>Apicomplexa</taxon>
        <taxon>Conoidasida</taxon>
        <taxon>Coccidia</taxon>
        <taxon>Eucoccidiorida</taxon>
        <taxon>Eimeriorina</taxon>
        <taxon>Eimeriidae</taxon>
        <taxon>Eimeria</taxon>
    </lineage>
</organism>
<dbReference type="EMBL" id="HG720457">
    <property type="protein sequence ID" value="CDJ59487.1"/>
    <property type="molecule type" value="Genomic_DNA"/>
</dbReference>
<feature type="compositionally biased region" description="Polar residues" evidence="1">
    <location>
        <begin position="653"/>
        <end position="674"/>
    </location>
</feature>
<dbReference type="VEuPathDB" id="ToxoDB:EMWEY_00004230"/>
<dbReference type="AlphaFoldDB" id="U6M5I2"/>
<proteinExistence type="predicted"/>
<evidence type="ECO:0000256" key="1">
    <source>
        <dbReference type="SAM" id="MobiDB-lite"/>
    </source>
</evidence>
<reference evidence="2" key="1">
    <citation type="submission" date="2013-10" db="EMBL/GenBank/DDBJ databases">
        <title>Genomic analysis of the causative agents of coccidiosis in chickens.</title>
        <authorList>
            <person name="Reid A.J."/>
            <person name="Blake D."/>
            <person name="Billington K."/>
            <person name="Browne H."/>
            <person name="Dunn M."/>
            <person name="Hung S."/>
            <person name="Kawahara F."/>
            <person name="Miranda-Saavedra D."/>
            <person name="Mourier T."/>
            <person name="Nagra H."/>
            <person name="Otto T.D."/>
            <person name="Rawlings N."/>
            <person name="Sanchez A."/>
            <person name="Sanders M."/>
            <person name="Subramaniam C."/>
            <person name="Tay Y."/>
            <person name="Dear P."/>
            <person name="Doerig C."/>
            <person name="Gruber A."/>
            <person name="Parkinson J."/>
            <person name="Shirley M."/>
            <person name="Wan K.L."/>
            <person name="Berriman M."/>
            <person name="Tomley F."/>
            <person name="Pain A."/>
        </authorList>
    </citation>
    <scope>NUCLEOTIDE SEQUENCE [LARGE SCALE GENOMIC DNA]</scope>
    <source>
        <strain evidence="2">Weybridge</strain>
    </source>
</reference>
<feature type="compositionally biased region" description="Basic residues" evidence="1">
    <location>
        <begin position="166"/>
        <end position="186"/>
    </location>
</feature>
<feature type="compositionally biased region" description="Basic and acidic residues" evidence="1">
    <location>
        <begin position="144"/>
        <end position="165"/>
    </location>
</feature>
<keyword evidence="3" id="KW-1185">Reference proteome</keyword>
<feature type="compositionally biased region" description="Low complexity" evidence="1">
    <location>
        <begin position="625"/>
        <end position="636"/>
    </location>
</feature>
<dbReference type="GeneID" id="25334409"/>
<dbReference type="OMA" id="FLEMFTP"/>
<dbReference type="RefSeq" id="XP_013336135.1">
    <property type="nucleotide sequence ID" value="XM_013480681.1"/>
</dbReference>
<gene>
    <name evidence="2" type="ORF">EMWEY_00004230</name>
</gene>
<protein>
    <submittedName>
        <fullName evidence="2">Uncharacterized protein</fullName>
    </submittedName>
</protein>
<dbReference type="Proteomes" id="UP000030763">
    <property type="component" value="Unassembled WGS sequence"/>
</dbReference>
<accession>U6M5I2</accession>
<feature type="region of interest" description="Disordered" evidence="1">
    <location>
        <begin position="144"/>
        <end position="229"/>
    </location>
</feature>
<feature type="region of interest" description="Disordered" evidence="1">
    <location>
        <begin position="622"/>
        <end position="689"/>
    </location>
</feature>
<dbReference type="OrthoDB" id="346126at2759"/>
<name>U6M5I2_EIMMA</name>
<reference evidence="2" key="2">
    <citation type="submission" date="2013-10" db="EMBL/GenBank/DDBJ databases">
        <authorList>
            <person name="Aslett M."/>
        </authorList>
    </citation>
    <scope>NUCLEOTIDE SEQUENCE [LARGE SCALE GENOMIC DNA]</scope>
    <source>
        <strain evidence="2">Weybridge</strain>
    </source>
</reference>
<evidence type="ECO:0000313" key="2">
    <source>
        <dbReference type="EMBL" id="CDJ59487.1"/>
    </source>
</evidence>
<evidence type="ECO:0000313" key="3">
    <source>
        <dbReference type="Proteomes" id="UP000030763"/>
    </source>
</evidence>